<keyword evidence="8" id="KW-1185">Reference proteome</keyword>
<dbReference type="NCBIfam" id="NF012200">
    <property type="entry name" value="choice_anch_D"/>
    <property type="match status" value="1"/>
</dbReference>
<dbReference type="InterPro" id="IPR018511">
    <property type="entry name" value="Hemolysin-typ_Ca-bd_CS"/>
</dbReference>
<dbReference type="InterPro" id="IPR012334">
    <property type="entry name" value="Pectin_lyas_fold"/>
</dbReference>
<dbReference type="SUPFAM" id="SSF51120">
    <property type="entry name" value="beta-Roll"/>
    <property type="match status" value="2"/>
</dbReference>
<evidence type="ECO:0000256" key="5">
    <source>
        <dbReference type="SAM" id="MobiDB-lite"/>
    </source>
</evidence>
<dbReference type="Pfam" id="PF03160">
    <property type="entry name" value="Calx-beta"/>
    <property type="match status" value="2"/>
</dbReference>
<dbReference type="PANTHER" id="PTHR11878:SF65">
    <property type="entry name" value="NA_CA-EXCHANGE PROTEIN, ISOFORM G"/>
    <property type="match status" value="1"/>
</dbReference>
<dbReference type="Gene3D" id="2.150.10.10">
    <property type="entry name" value="Serralysin-like metalloprotease, C-terminal"/>
    <property type="match status" value="3"/>
</dbReference>
<evidence type="ECO:0000256" key="4">
    <source>
        <dbReference type="ARBA" id="ARBA00023065"/>
    </source>
</evidence>
<dbReference type="InterPro" id="IPR011049">
    <property type="entry name" value="Serralysin-like_metalloprot_C"/>
</dbReference>
<dbReference type="PROSITE" id="PS00330">
    <property type="entry name" value="HEMOLYSIN_CALCIUM"/>
    <property type="match status" value="2"/>
</dbReference>
<dbReference type="PRINTS" id="PR00313">
    <property type="entry name" value="CABNDNGRPT"/>
</dbReference>
<organism evidence="7 8">
    <name type="scientific">Roseofilum casamattae BLCC-M143</name>
    <dbReference type="NCBI Taxonomy" id="3022442"/>
    <lineage>
        <taxon>Bacteria</taxon>
        <taxon>Bacillati</taxon>
        <taxon>Cyanobacteriota</taxon>
        <taxon>Cyanophyceae</taxon>
        <taxon>Desertifilales</taxon>
        <taxon>Desertifilaceae</taxon>
        <taxon>Roseofilum</taxon>
        <taxon>Roseofilum casamattae</taxon>
    </lineage>
</organism>
<evidence type="ECO:0000256" key="1">
    <source>
        <dbReference type="ARBA" id="ARBA00022729"/>
    </source>
</evidence>
<dbReference type="NCBIfam" id="NF041518">
    <property type="entry name" value="choice_anch_Q"/>
    <property type="match status" value="1"/>
</dbReference>
<dbReference type="SUPFAM" id="SSF141072">
    <property type="entry name" value="CalX-like"/>
    <property type="match status" value="3"/>
</dbReference>
<sequence length="1607" mass="162490">MAILNVNSNLDNLTGGDGLVTLREAIIAANSDITTDLGEAGAGADTIILQAGTFQFAIAGGGENASATGDLDISSNITIRGAGIDVTTIDAQMLDAVFNVLGTGTLTLENLTVTGGMATGDNNTFIETSPPNQIPPLVFMMRPATSVRGNGISVLPNGVLNVTNAKISGNAITDDDSAAIFNYNGTVTLSNATISDHNGTAIGADLIRNRASAGGTATFNVLNNSTISGNTIGGNNQSYLIYNDGDNGIINMTFRDSTISGNATTGTRGKFLYSKSRGGGAGNLTIHNTNILNNSTSGTDSFFLQFDASTTNGTFQLTDSTISGNATSGDRSSFLYIRAQSNGAVVNSAISGTTFDNNQTTGNYGDFLVQAASGSPGGLSTTLTSSVTNSEFTNNTFNGSYSDGFFNQTLNQDSQATVTFSGITINNNSAGADLFVNQVRNADETLTFNIVDTTISNNQVNQSGAGGSAFDANPSAGTPGPLNLNVTNSTIAGNSGGNGSIFQITNGGPTFNFTNSTISGNSTTGDGGVIQSTYNDGITFTNSTISGNTTTGNGGAIALVSGAGITLNNTTITGNTGDRGGGIYAAAGSTVNVNNSIISGNTATSSNPDVSGTFVSNNANIIGDATGSIGFGGTDNIGTPVASVINTTLANNGGSTQTHALVAGSVAIDNGNNGSIPADTQDLDEDSNTSEDIPFDQRGTGFTRIFNGTVDIGAYEHNVEIDILGNSTSIVSGDTTPSTADDTDFGTTNVASGAIAKTFTIQNTGADNLTLSGAPLVSISGTNAADFSLTTAPSTPVTGSGSTTFVVTFDPSAPGTRAATLSITNNDSDENPYTFAIQGTGIDATAPTVTNLVPNLTPIQDSNVGAGMFNLTVDFSEAMNTAVNPTLAFPTAGEDPSNTITFSSGTWIDSDTYVATYNVSDANESISNIDVQVTGAQDTAGNTQTASTQTDEFSISTLSTVAFSAASYTENENVGTSTAVTLERTGDTSGSSTVQVSISGGTATGGGADYTSSGFPVSVTFSAGETSQTISVPIIDDTIDEPVADETITFNVASTSNAAIGTQSTTILNITDNDGAPTVTLALTDSPLAENGGVATVTANLSNPSSQDVTVNLAFSGTATGDGTDYTASANSIAIAAGSLSGSIALTGIDDTADEPDETIIVDIDTVTNASESGTQQVTATITDDDPAPTISINDVTVNENAGTLTFAVDLSAASGRNITVDYATEDNTAIAGSDYTTTSGTLTFAAGETSQNITVSITDDSLDEINETFLVNLTNPTNATIADPQGQGTIIDNDRAPTQFFISPNFPLLPAPAIVNPDRICLPLPAFPIVNLPTLSPNPSLAGDDTLMGTVDNNFLAGFSGSDRIFGLNGSDILIGGNGSLTPVAPGIDSDLLFGYQGNDILQGSEGTDTIYSGQDNDISFGGKNDDLIYGDLGNDTLTGDNGSDRIFGGTNNAMLGDINGQDLLFGGAGNDFLSGNQGNDSISGGAGNDTAYGGMDNDWLNGDSGDDFLSGDKGDDRLCGGVGNDTLSGGEGRDIFVLSINTGSNVILDFTDGVDTVALANGLTFAQLSFTSMNNSTMISVGGTAIATLSGVDPSILDATDFVAV</sequence>
<dbReference type="Pfam" id="PF00353">
    <property type="entry name" value="HemolysinCabind"/>
    <property type="match status" value="5"/>
</dbReference>
<comment type="caution">
    <text evidence="7">The sequence shown here is derived from an EMBL/GenBank/DDBJ whole genome shotgun (WGS) entry which is preliminary data.</text>
</comment>
<reference evidence="7 8" key="1">
    <citation type="submission" date="2023-01" db="EMBL/GenBank/DDBJ databases">
        <title>Novel diversity within Roseofilum (Cyanobacteria; Desertifilaceae) from marine benthic mats with descriptions of four novel species.</title>
        <authorList>
            <person name="Wang Y."/>
            <person name="Berthold D.E."/>
            <person name="Hu J."/>
            <person name="Lefler F.W."/>
            <person name="Laughinghouse H.D. IV."/>
        </authorList>
    </citation>
    <scope>NUCLEOTIDE SEQUENCE [LARGE SCALE GENOMIC DNA]</scope>
    <source>
        <strain evidence="7 8">BLCC-M143</strain>
    </source>
</reference>
<evidence type="ECO:0000256" key="3">
    <source>
        <dbReference type="ARBA" id="ARBA00022837"/>
    </source>
</evidence>
<dbReference type="SMART" id="SM00710">
    <property type="entry name" value="PbH1"/>
    <property type="match status" value="13"/>
</dbReference>
<dbReference type="PANTHER" id="PTHR11878">
    <property type="entry name" value="SODIUM/CALCIUM EXCHANGER"/>
    <property type="match status" value="1"/>
</dbReference>
<keyword evidence="4" id="KW-0813">Transport</keyword>
<evidence type="ECO:0000313" key="8">
    <source>
        <dbReference type="Proteomes" id="UP001232992"/>
    </source>
</evidence>
<dbReference type="InterPro" id="IPR006626">
    <property type="entry name" value="PbH1"/>
</dbReference>
<dbReference type="InterPro" id="IPR038081">
    <property type="entry name" value="CalX-like_sf"/>
</dbReference>
<dbReference type="Gene3D" id="2.60.40.10">
    <property type="entry name" value="Immunoglobulins"/>
    <property type="match status" value="1"/>
</dbReference>
<gene>
    <name evidence="7" type="ORF">PMH09_07450</name>
</gene>
<dbReference type="Gene3D" id="2.60.40.2030">
    <property type="match status" value="3"/>
</dbReference>
<dbReference type="Gene3D" id="2.160.20.10">
    <property type="entry name" value="Single-stranded right-handed beta-helix, Pectin lyase-like"/>
    <property type="match status" value="1"/>
</dbReference>
<feature type="domain" description="Calx-beta" evidence="6">
    <location>
        <begin position="948"/>
        <end position="1053"/>
    </location>
</feature>
<evidence type="ECO:0000256" key="2">
    <source>
        <dbReference type="ARBA" id="ARBA00022737"/>
    </source>
</evidence>
<proteinExistence type="predicted"/>
<keyword evidence="4" id="KW-0406">Ion transport</keyword>
<dbReference type="InterPro" id="IPR001343">
    <property type="entry name" value="Hemolysn_Ca-bd"/>
</dbReference>
<feature type="domain" description="Calx-beta" evidence="6">
    <location>
        <begin position="1066"/>
        <end position="1165"/>
    </location>
</feature>
<feature type="region of interest" description="Disordered" evidence="5">
    <location>
        <begin position="672"/>
        <end position="696"/>
    </location>
</feature>
<dbReference type="InterPro" id="IPR051171">
    <property type="entry name" value="CaCA"/>
</dbReference>
<keyword evidence="1" id="KW-0732">Signal</keyword>
<dbReference type="RefSeq" id="WP_283757681.1">
    <property type="nucleotide sequence ID" value="NZ_JAQOSQ010000005.1"/>
</dbReference>
<dbReference type="SUPFAM" id="SSF51126">
    <property type="entry name" value="Pectin lyase-like"/>
    <property type="match status" value="3"/>
</dbReference>
<evidence type="ECO:0000259" key="6">
    <source>
        <dbReference type="SMART" id="SM00237"/>
    </source>
</evidence>
<dbReference type="SMART" id="SM00237">
    <property type="entry name" value="Calx_beta"/>
    <property type="match status" value="3"/>
</dbReference>
<dbReference type="InterPro" id="IPR011050">
    <property type="entry name" value="Pectin_lyase_fold/virulence"/>
</dbReference>
<dbReference type="Proteomes" id="UP001232992">
    <property type="component" value="Unassembled WGS sequence"/>
</dbReference>
<keyword evidence="2" id="KW-0677">Repeat</keyword>
<dbReference type="InterPro" id="IPR059226">
    <property type="entry name" value="Choice_anch_Q_dom"/>
</dbReference>
<evidence type="ECO:0000313" key="7">
    <source>
        <dbReference type="EMBL" id="MDJ1183027.1"/>
    </source>
</evidence>
<keyword evidence="3" id="KW-0106">Calcium</keyword>
<accession>A0ABT7BV11</accession>
<dbReference type="InterPro" id="IPR013783">
    <property type="entry name" value="Ig-like_fold"/>
</dbReference>
<dbReference type="InterPro" id="IPR003644">
    <property type="entry name" value="Calx_beta"/>
</dbReference>
<protein>
    <submittedName>
        <fullName evidence="7">Calx-beta domain-containing protein</fullName>
    </submittedName>
</protein>
<name>A0ABT7BV11_9CYAN</name>
<feature type="domain" description="Calx-beta" evidence="6">
    <location>
        <begin position="1178"/>
        <end position="1275"/>
    </location>
</feature>
<dbReference type="EMBL" id="JAQOSQ010000005">
    <property type="protein sequence ID" value="MDJ1183027.1"/>
    <property type="molecule type" value="Genomic_DNA"/>
</dbReference>